<dbReference type="Gene3D" id="3.30.40.10">
    <property type="entry name" value="Zinc/RING finger domain, C3HC4 (zinc finger)"/>
    <property type="match status" value="1"/>
</dbReference>
<evidence type="ECO:0008006" key="3">
    <source>
        <dbReference type="Google" id="ProtNLM"/>
    </source>
</evidence>
<evidence type="ECO:0000313" key="2">
    <source>
        <dbReference type="Proteomes" id="UP000694567"/>
    </source>
</evidence>
<dbReference type="Proteomes" id="UP000694567">
    <property type="component" value="Unplaced"/>
</dbReference>
<reference evidence="1" key="1">
    <citation type="submission" date="2025-08" db="UniProtKB">
        <authorList>
            <consortium name="Ensembl"/>
        </authorList>
    </citation>
    <scope>IDENTIFICATION</scope>
</reference>
<dbReference type="Pfam" id="PF13771">
    <property type="entry name" value="zf-HC5HC2H"/>
    <property type="match status" value="1"/>
</dbReference>
<name>A0A8C0EYZ9_BUBBB</name>
<dbReference type="InterPro" id="IPR051188">
    <property type="entry name" value="PHD-type_Zinc_Finger"/>
</dbReference>
<keyword evidence="2" id="KW-1185">Reference proteome</keyword>
<dbReference type="PANTHER" id="PTHR12420">
    <property type="entry name" value="PHD FINGER PROTEIN"/>
    <property type="match status" value="1"/>
</dbReference>
<sequence length="150" mass="16888">MPLPLHGHEPFPSAPQGRSRPLGTIPQGRFPQPPCVLCGRAAADPDLYFCAHFFCLVSAPGLLQLADRHSWPRVLGFLPEDIRCTVEWKCFVCGESGAAITCCWEGCDRSFHLPCAMEGECITQYFAPHRQRCSRVQRRAQTPYSRPRRC</sequence>
<reference evidence="1" key="2">
    <citation type="submission" date="2025-09" db="UniProtKB">
        <authorList>
            <consortium name="Ensembl"/>
        </authorList>
    </citation>
    <scope>IDENTIFICATION</scope>
</reference>
<dbReference type="GO" id="GO:0005634">
    <property type="term" value="C:nucleus"/>
    <property type="evidence" value="ECO:0007669"/>
    <property type="project" value="TreeGrafter"/>
</dbReference>
<proteinExistence type="predicted"/>
<dbReference type="Ensembl" id="ENSBOBT00000011867.1">
    <property type="protein sequence ID" value="ENSBOBP00000011585.1"/>
    <property type="gene ID" value="ENSBOBG00000007350.1"/>
</dbReference>
<dbReference type="AlphaFoldDB" id="A0A8C0EYZ9"/>
<dbReference type="PANTHER" id="PTHR12420:SF47">
    <property type="entry name" value="PHD FINGER PROTEIN 7"/>
    <property type="match status" value="1"/>
</dbReference>
<evidence type="ECO:0000313" key="1">
    <source>
        <dbReference type="Ensembl" id="ENSBOBP00000011585.1"/>
    </source>
</evidence>
<dbReference type="InterPro" id="IPR013083">
    <property type="entry name" value="Znf_RING/FYVE/PHD"/>
</dbReference>
<protein>
    <recommendedName>
        <fullName evidence="3">PHD-type domain-containing protein</fullName>
    </recommendedName>
</protein>
<accession>A0A8C0EYZ9</accession>
<organism evidence="1 2">
    <name type="scientific">Bubo bubo</name>
    <name type="common">Eurasian eagle-owl</name>
    <name type="synonym">Strix bubo</name>
    <dbReference type="NCBI Taxonomy" id="30461"/>
    <lineage>
        <taxon>Eukaryota</taxon>
        <taxon>Metazoa</taxon>
        <taxon>Chordata</taxon>
        <taxon>Craniata</taxon>
        <taxon>Vertebrata</taxon>
        <taxon>Euteleostomi</taxon>
        <taxon>Archelosauria</taxon>
        <taxon>Archosauria</taxon>
        <taxon>Dinosauria</taxon>
        <taxon>Saurischia</taxon>
        <taxon>Theropoda</taxon>
        <taxon>Coelurosauria</taxon>
        <taxon>Aves</taxon>
        <taxon>Neognathae</taxon>
        <taxon>Neoaves</taxon>
        <taxon>Telluraves</taxon>
        <taxon>Strigiformes</taxon>
        <taxon>Strigidae</taxon>
        <taxon>Bubo</taxon>
    </lineage>
</organism>